<dbReference type="SUPFAM" id="SSF49764">
    <property type="entry name" value="HSP20-like chaperones"/>
    <property type="match status" value="1"/>
</dbReference>
<dbReference type="CDD" id="cd06464">
    <property type="entry name" value="ACD_sHsps-like"/>
    <property type="match status" value="1"/>
</dbReference>
<feature type="region of interest" description="Disordered" evidence="1">
    <location>
        <begin position="1"/>
        <end position="152"/>
    </location>
</feature>
<reference evidence="2 3" key="1">
    <citation type="submission" date="2014-04" db="EMBL/GenBank/DDBJ databases">
        <title>Evolutionary Origins and Diversification of the Mycorrhizal Mutualists.</title>
        <authorList>
            <consortium name="DOE Joint Genome Institute"/>
            <consortium name="Mycorrhizal Genomics Consortium"/>
            <person name="Kohler A."/>
            <person name="Kuo A."/>
            <person name="Nagy L.G."/>
            <person name="Floudas D."/>
            <person name="Copeland A."/>
            <person name="Barry K.W."/>
            <person name="Cichocki N."/>
            <person name="Veneault-Fourrey C."/>
            <person name="LaButti K."/>
            <person name="Lindquist E.A."/>
            <person name="Lipzen A."/>
            <person name="Lundell T."/>
            <person name="Morin E."/>
            <person name="Murat C."/>
            <person name="Riley R."/>
            <person name="Ohm R."/>
            <person name="Sun H."/>
            <person name="Tunlid A."/>
            <person name="Henrissat B."/>
            <person name="Grigoriev I.V."/>
            <person name="Hibbett D.S."/>
            <person name="Martin F."/>
        </authorList>
    </citation>
    <scope>NUCLEOTIDE SEQUENCE [LARGE SCALE GENOMIC DNA]</scope>
    <source>
        <strain evidence="2 3">Koide BX008</strain>
    </source>
</reference>
<feature type="compositionally biased region" description="Polar residues" evidence="1">
    <location>
        <begin position="132"/>
        <end position="150"/>
    </location>
</feature>
<sequence>MPAYPRARQGYTVPAPNPSLNNRNANDRSQPFREPISTTGPSRSKRVSADHNPSPVTPAVTGIAYPTQEEDDLEFDETAQNTSNNTGQRHPIAIDQTTTSRGGSSNSRSNHHHPHVTTSRNNHSMHAHQPIFHTNGNKANSSQDDTSSDNLGGMAAPAGETALDHLWDTIREKKARKMAKERPKVESLEEITGELAHSEFPLYPTRERQHPAGLAHTFQQPSAIQALDNLETMSVAMPIVQDHMHQMHESPSKQVKKRKSLVSFRESKDGRSMNATIELPPEVKKQDIHISFNARRLVVSWMIIDITEGEDDDGRIILERIEQIFQRTLPLGEGTKYEEIKSYMIKNRLTIRYPNMRCIRVEPKHTDDA</sequence>
<dbReference type="STRING" id="946122.A0A0C2XDT8"/>
<dbReference type="Gene3D" id="2.60.40.790">
    <property type="match status" value="1"/>
</dbReference>
<gene>
    <name evidence="2" type="ORF">M378DRAFT_185673</name>
</gene>
<evidence type="ECO:0000313" key="3">
    <source>
        <dbReference type="Proteomes" id="UP000054549"/>
    </source>
</evidence>
<feature type="compositionally biased region" description="Acidic residues" evidence="1">
    <location>
        <begin position="68"/>
        <end position="77"/>
    </location>
</feature>
<dbReference type="HOGENOM" id="CLU_063896_0_0_1"/>
<dbReference type="InterPro" id="IPR008978">
    <property type="entry name" value="HSP20-like_chaperone"/>
</dbReference>
<feature type="compositionally biased region" description="Polar residues" evidence="1">
    <location>
        <begin position="18"/>
        <end position="29"/>
    </location>
</feature>
<feature type="compositionally biased region" description="Polar residues" evidence="1">
    <location>
        <begin position="78"/>
        <end position="88"/>
    </location>
</feature>
<evidence type="ECO:0000313" key="2">
    <source>
        <dbReference type="EMBL" id="KIL67631.1"/>
    </source>
</evidence>
<dbReference type="OrthoDB" id="1431247at2759"/>
<evidence type="ECO:0000256" key="1">
    <source>
        <dbReference type="SAM" id="MobiDB-lite"/>
    </source>
</evidence>
<protein>
    <submittedName>
        <fullName evidence="2">Uncharacterized protein</fullName>
    </submittedName>
</protein>
<accession>A0A0C2XDT8</accession>
<feature type="compositionally biased region" description="Low complexity" evidence="1">
    <location>
        <begin position="97"/>
        <end position="108"/>
    </location>
</feature>
<dbReference type="Proteomes" id="UP000054549">
    <property type="component" value="Unassembled WGS sequence"/>
</dbReference>
<keyword evidence="3" id="KW-1185">Reference proteome</keyword>
<proteinExistence type="predicted"/>
<organism evidence="2 3">
    <name type="scientific">Amanita muscaria (strain Koide BX008)</name>
    <dbReference type="NCBI Taxonomy" id="946122"/>
    <lineage>
        <taxon>Eukaryota</taxon>
        <taxon>Fungi</taxon>
        <taxon>Dikarya</taxon>
        <taxon>Basidiomycota</taxon>
        <taxon>Agaricomycotina</taxon>
        <taxon>Agaricomycetes</taxon>
        <taxon>Agaricomycetidae</taxon>
        <taxon>Agaricales</taxon>
        <taxon>Pluteineae</taxon>
        <taxon>Amanitaceae</taxon>
        <taxon>Amanita</taxon>
    </lineage>
</organism>
<dbReference type="InParanoid" id="A0A0C2XDT8"/>
<dbReference type="EMBL" id="KN818231">
    <property type="protein sequence ID" value="KIL67631.1"/>
    <property type="molecule type" value="Genomic_DNA"/>
</dbReference>
<name>A0A0C2XDT8_AMAMK</name>
<dbReference type="AlphaFoldDB" id="A0A0C2XDT8"/>